<organism evidence="4 5">
    <name type="scientific">Prevotella lacticifex</name>
    <dbReference type="NCBI Taxonomy" id="2854755"/>
    <lineage>
        <taxon>Bacteria</taxon>
        <taxon>Pseudomonadati</taxon>
        <taxon>Bacteroidota</taxon>
        <taxon>Bacteroidia</taxon>
        <taxon>Bacteroidales</taxon>
        <taxon>Prevotellaceae</taxon>
        <taxon>Prevotella</taxon>
    </lineage>
</organism>
<dbReference type="GO" id="GO:0052689">
    <property type="term" value="F:carboxylic ester hydrolase activity"/>
    <property type="evidence" value="ECO:0007669"/>
    <property type="project" value="InterPro"/>
</dbReference>
<dbReference type="InterPro" id="IPR052762">
    <property type="entry name" value="PCW_deacetylase/CE"/>
</dbReference>
<feature type="domain" description="SGNH hydrolase-type esterase" evidence="2">
    <location>
        <begin position="155"/>
        <end position="344"/>
    </location>
</feature>
<name>A0A9R1CBH1_9BACT</name>
<dbReference type="Proteomes" id="UP000825483">
    <property type="component" value="Unassembled WGS sequence"/>
</dbReference>
<accession>A0A9R1CBH1</accession>
<dbReference type="Gene3D" id="2.60.120.260">
    <property type="entry name" value="Galactose-binding domain-like"/>
    <property type="match status" value="1"/>
</dbReference>
<dbReference type="InterPro" id="IPR040794">
    <property type="entry name" value="CE2_N"/>
</dbReference>
<dbReference type="EMBL" id="BPUB01000002">
    <property type="protein sequence ID" value="GJG59484.1"/>
    <property type="molecule type" value="Genomic_DNA"/>
</dbReference>
<dbReference type="PANTHER" id="PTHR37834:SF2">
    <property type="entry name" value="ESTERASE, SGNH HYDROLASE-TYPE"/>
    <property type="match status" value="1"/>
</dbReference>
<evidence type="ECO:0000259" key="2">
    <source>
        <dbReference type="Pfam" id="PF13472"/>
    </source>
</evidence>
<reference evidence="4" key="1">
    <citation type="journal article" date="2022" name="Int. J. Syst. Evol. Microbiol.">
        <title>Prevotella lacticifex sp. nov., isolated from the rumen of cows.</title>
        <authorList>
            <person name="Shinkai T."/>
            <person name="Ikeyama N."/>
            <person name="Kumagai M."/>
            <person name="Ohmori H."/>
            <person name="Sakamoto M."/>
            <person name="Ohkuma M."/>
            <person name="Mitsumori M."/>
        </authorList>
    </citation>
    <scope>NUCLEOTIDE SEQUENCE</scope>
    <source>
        <strain evidence="4">R5076</strain>
    </source>
</reference>
<dbReference type="CDD" id="cd01831">
    <property type="entry name" value="Endoglucanase_E_like"/>
    <property type="match status" value="1"/>
</dbReference>
<dbReference type="PANTHER" id="PTHR37834">
    <property type="entry name" value="GDSL-LIKE LIPASE/ACYLHYDROLASE DOMAIN PROTEIN (AFU_ORTHOLOGUE AFUA_2G00620)"/>
    <property type="match status" value="1"/>
</dbReference>
<dbReference type="RefSeq" id="WP_223925424.1">
    <property type="nucleotide sequence ID" value="NZ_BPTU01000002.1"/>
</dbReference>
<dbReference type="InterPro" id="IPR037461">
    <property type="entry name" value="CtCE2-like_dom"/>
</dbReference>
<feature type="signal peptide" evidence="1">
    <location>
        <begin position="1"/>
        <end position="20"/>
    </location>
</feature>
<evidence type="ECO:0000313" key="4">
    <source>
        <dbReference type="EMBL" id="GJG59484.1"/>
    </source>
</evidence>
<dbReference type="Pfam" id="PF17996">
    <property type="entry name" value="CE2_N"/>
    <property type="match status" value="1"/>
</dbReference>
<dbReference type="AlphaFoldDB" id="A0A9R1CBH1"/>
<keyword evidence="5" id="KW-1185">Reference proteome</keyword>
<protein>
    <submittedName>
        <fullName evidence="4">Endoglucanase</fullName>
    </submittedName>
</protein>
<feature type="chain" id="PRO_5040294605" evidence="1">
    <location>
        <begin position="21"/>
        <end position="371"/>
    </location>
</feature>
<dbReference type="InterPro" id="IPR013830">
    <property type="entry name" value="SGNH_hydro"/>
</dbReference>
<evidence type="ECO:0000259" key="3">
    <source>
        <dbReference type="Pfam" id="PF17996"/>
    </source>
</evidence>
<feature type="domain" description="Carbohydrate esterase 2 N-terminal" evidence="3">
    <location>
        <begin position="40"/>
        <end position="143"/>
    </location>
</feature>
<comment type="caution">
    <text evidence="4">The sequence shown here is derived from an EMBL/GenBank/DDBJ whole genome shotgun (WGS) entry which is preliminary data.</text>
</comment>
<evidence type="ECO:0000313" key="5">
    <source>
        <dbReference type="Proteomes" id="UP000825483"/>
    </source>
</evidence>
<dbReference type="InterPro" id="IPR036514">
    <property type="entry name" value="SGNH_hydro_sf"/>
</dbReference>
<proteinExistence type="predicted"/>
<sequence>MKSKLFATILAIALATGIKAGPTIPVSGHVINADDPGIQYVGRVDFTNPQRPAFNFPGTEIRANFEGTSLKMIARPMSGYFMVSIDSCEAFKVSLNCPADSVVTLATALRDGRHSVRIAYAMEGLDTHPEFWGFVLDNECDILRPTALPDRRIEFIGNSITCAYGVESTEKTAPFEYATENHFYSYASRVSDALGAIHTSISRSGIGVYRNYGDVRTGSRDCMPQEFRNTLFADSTRHWDYSRWQPDVVCINLGTNDFSTDNYDASLYEQAYRKFLAQVRGVYPKAKIILLSGPMLGEKENSIEKAVLDKLQKESRKHGDKNVYRFDFTPQTGDLGYGASYHPSYRQQQKMADELTPFISSLTGWQQNVGK</sequence>
<evidence type="ECO:0000256" key="1">
    <source>
        <dbReference type="SAM" id="SignalP"/>
    </source>
</evidence>
<dbReference type="GeneID" id="72466474"/>
<gene>
    <name evidence="4" type="ORF">PRLR5076_23350</name>
</gene>
<dbReference type="Pfam" id="PF13472">
    <property type="entry name" value="Lipase_GDSL_2"/>
    <property type="match status" value="1"/>
</dbReference>
<keyword evidence="1" id="KW-0732">Signal</keyword>
<dbReference type="Gene3D" id="3.40.50.1110">
    <property type="entry name" value="SGNH hydrolase"/>
    <property type="match status" value="1"/>
</dbReference>
<dbReference type="SUPFAM" id="SSF52266">
    <property type="entry name" value="SGNH hydrolase"/>
    <property type="match status" value="1"/>
</dbReference>